<sequence>MAQMLMDAPDELRNFLVSRLIHIVHSTFLNDEEEIIKAKNEMKLKCPILTDDIIDKAVTLNINKHTDPILIVEKWLKGDSQKN</sequence>
<dbReference type="Proteomes" id="UP000037175">
    <property type="component" value="Unassembled WGS sequence"/>
</dbReference>
<accession>A0A0L6W4A3</accession>
<dbReference type="AlphaFoldDB" id="A0A0L6W4A3"/>
<evidence type="ECO:0000313" key="1">
    <source>
        <dbReference type="EMBL" id="KNZ70301.1"/>
    </source>
</evidence>
<keyword evidence="2" id="KW-1185">Reference proteome</keyword>
<comment type="caution">
    <text evidence="1">The sequence shown here is derived from an EMBL/GenBank/DDBJ whole genome shotgun (WGS) entry which is preliminary data.</text>
</comment>
<dbReference type="EMBL" id="LGTE01000004">
    <property type="protein sequence ID" value="KNZ70301.1"/>
    <property type="molecule type" value="Genomic_DNA"/>
</dbReference>
<organism evidence="1 2">
    <name type="scientific">Thermincola ferriacetica</name>
    <dbReference type="NCBI Taxonomy" id="281456"/>
    <lineage>
        <taxon>Bacteria</taxon>
        <taxon>Bacillati</taxon>
        <taxon>Bacillota</taxon>
        <taxon>Clostridia</taxon>
        <taxon>Eubacteriales</taxon>
        <taxon>Thermincolaceae</taxon>
        <taxon>Thermincola</taxon>
    </lineage>
</organism>
<evidence type="ECO:0000313" key="2">
    <source>
        <dbReference type="Proteomes" id="UP000037175"/>
    </source>
</evidence>
<gene>
    <name evidence="1" type="ORF">Tfer_0861</name>
</gene>
<protein>
    <submittedName>
        <fullName evidence="1">Uncharacterized protein</fullName>
    </submittedName>
</protein>
<reference evidence="2" key="1">
    <citation type="submission" date="2015-07" db="EMBL/GenBank/DDBJ databases">
        <title>Complete Genome of Thermincola ferriacetica strain Z-0001T.</title>
        <authorList>
            <person name="Lusk B."/>
            <person name="Badalamenti J.P."/>
            <person name="Parameswaran P."/>
            <person name="Bond D.R."/>
            <person name="Torres C.I."/>
        </authorList>
    </citation>
    <scope>NUCLEOTIDE SEQUENCE [LARGE SCALE GENOMIC DNA]</scope>
    <source>
        <strain evidence="2">Z-0001</strain>
    </source>
</reference>
<name>A0A0L6W4A3_9FIRM</name>
<proteinExistence type="predicted"/>